<evidence type="ECO:0000313" key="1">
    <source>
        <dbReference type="EMBL" id="GAA2062029.1"/>
    </source>
</evidence>
<name>A0ABN2VGW0_9ACTN</name>
<proteinExistence type="predicted"/>
<comment type="caution">
    <text evidence="1">The sequence shown here is derived from an EMBL/GenBank/DDBJ whole genome shotgun (WGS) entry which is preliminary data.</text>
</comment>
<dbReference type="EMBL" id="BAAAQN010000086">
    <property type="protein sequence ID" value="GAA2062029.1"/>
    <property type="molecule type" value="Genomic_DNA"/>
</dbReference>
<evidence type="ECO:0000313" key="2">
    <source>
        <dbReference type="Proteomes" id="UP001500751"/>
    </source>
</evidence>
<gene>
    <name evidence="1" type="ORF">GCM10009839_86390</name>
</gene>
<dbReference type="Proteomes" id="UP001500751">
    <property type="component" value="Unassembled WGS sequence"/>
</dbReference>
<protein>
    <submittedName>
        <fullName evidence="1">Uncharacterized protein</fullName>
    </submittedName>
</protein>
<keyword evidence="2" id="KW-1185">Reference proteome</keyword>
<organism evidence="1 2">
    <name type="scientific">Catenulispora yoronensis</name>
    <dbReference type="NCBI Taxonomy" id="450799"/>
    <lineage>
        <taxon>Bacteria</taxon>
        <taxon>Bacillati</taxon>
        <taxon>Actinomycetota</taxon>
        <taxon>Actinomycetes</taxon>
        <taxon>Catenulisporales</taxon>
        <taxon>Catenulisporaceae</taxon>
        <taxon>Catenulispora</taxon>
    </lineage>
</organism>
<sequence length="65" mass="6664">MAKETPADRIARILAASEDELDAEFEAAQRKSGTVNISTGGTVGIQAPGNVNGANVVIVNGRRVG</sequence>
<accession>A0ABN2VGW0</accession>
<dbReference type="RefSeq" id="WP_344671563.1">
    <property type="nucleotide sequence ID" value="NZ_BAAAQN010000086.1"/>
</dbReference>
<reference evidence="1 2" key="1">
    <citation type="journal article" date="2019" name="Int. J. Syst. Evol. Microbiol.">
        <title>The Global Catalogue of Microorganisms (GCM) 10K type strain sequencing project: providing services to taxonomists for standard genome sequencing and annotation.</title>
        <authorList>
            <consortium name="The Broad Institute Genomics Platform"/>
            <consortium name="The Broad Institute Genome Sequencing Center for Infectious Disease"/>
            <person name="Wu L."/>
            <person name="Ma J."/>
        </authorList>
    </citation>
    <scope>NUCLEOTIDE SEQUENCE [LARGE SCALE GENOMIC DNA]</scope>
    <source>
        <strain evidence="1 2">JCM 16014</strain>
    </source>
</reference>